<dbReference type="Proteomes" id="UP001358586">
    <property type="component" value="Chromosome 3"/>
</dbReference>
<reference evidence="2 3" key="1">
    <citation type="submission" date="2023-03" db="EMBL/GenBank/DDBJ databases">
        <title>WGS of Gossypium arboreum.</title>
        <authorList>
            <person name="Yu D."/>
        </authorList>
    </citation>
    <scope>NUCLEOTIDE SEQUENCE [LARGE SCALE GENOMIC DNA]</scope>
    <source>
        <tissue evidence="2">Leaf</tissue>
    </source>
</reference>
<protein>
    <submittedName>
        <fullName evidence="2">Uncharacterized protein</fullName>
    </submittedName>
</protein>
<proteinExistence type="predicted"/>
<evidence type="ECO:0000313" key="3">
    <source>
        <dbReference type="Proteomes" id="UP001358586"/>
    </source>
</evidence>
<name>A0ABR0QJV9_GOSAR</name>
<organism evidence="2 3">
    <name type="scientific">Gossypium arboreum</name>
    <name type="common">Tree cotton</name>
    <name type="synonym">Gossypium nanking</name>
    <dbReference type="NCBI Taxonomy" id="29729"/>
    <lineage>
        <taxon>Eukaryota</taxon>
        <taxon>Viridiplantae</taxon>
        <taxon>Streptophyta</taxon>
        <taxon>Embryophyta</taxon>
        <taxon>Tracheophyta</taxon>
        <taxon>Spermatophyta</taxon>
        <taxon>Magnoliopsida</taxon>
        <taxon>eudicotyledons</taxon>
        <taxon>Gunneridae</taxon>
        <taxon>Pentapetalae</taxon>
        <taxon>rosids</taxon>
        <taxon>malvids</taxon>
        <taxon>Malvales</taxon>
        <taxon>Malvaceae</taxon>
        <taxon>Malvoideae</taxon>
        <taxon>Gossypium</taxon>
    </lineage>
</organism>
<evidence type="ECO:0000313" key="2">
    <source>
        <dbReference type="EMBL" id="KAK5839533.1"/>
    </source>
</evidence>
<feature type="compositionally biased region" description="Polar residues" evidence="1">
    <location>
        <begin position="38"/>
        <end position="53"/>
    </location>
</feature>
<evidence type="ECO:0000256" key="1">
    <source>
        <dbReference type="SAM" id="MobiDB-lite"/>
    </source>
</evidence>
<sequence>MVEGEDCRQEQIEIDEAKEKNINLSSSVKAMRKKGQRESTSPNEAQEENNLSGSNKKLVEKSPFWEIILKQDSMDDCGLDFLNIGILKNMGRCVGPLLRVDDRTLMGVRSRYACMWIQVNLNNPLPRLLMLKEQGSSSISSKDHSSLESPPAEEQGYGPWMLVQRKSHACRGKDETNPSKLVPC</sequence>
<gene>
    <name evidence="2" type="ORF">PVK06_008334</name>
</gene>
<comment type="caution">
    <text evidence="2">The sequence shown here is derived from an EMBL/GenBank/DDBJ whole genome shotgun (WGS) entry which is preliminary data.</text>
</comment>
<dbReference type="EMBL" id="JARKNE010000003">
    <property type="protein sequence ID" value="KAK5839533.1"/>
    <property type="molecule type" value="Genomic_DNA"/>
</dbReference>
<keyword evidence="3" id="KW-1185">Reference proteome</keyword>
<accession>A0ABR0QJV9</accession>
<feature type="region of interest" description="Disordered" evidence="1">
    <location>
        <begin position="24"/>
        <end position="53"/>
    </location>
</feature>